<feature type="region of interest" description="Disordered" evidence="1">
    <location>
        <begin position="47"/>
        <end position="102"/>
    </location>
</feature>
<comment type="caution">
    <text evidence="3">The sequence shown here is derived from an EMBL/GenBank/DDBJ whole genome shotgun (WGS) entry which is preliminary data.</text>
</comment>
<dbReference type="AlphaFoldDB" id="A0A4V3EAN3"/>
<evidence type="ECO:0000313" key="3">
    <source>
        <dbReference type="EMBL" id="TDS77164.1"/>
    </source>
</evidence>
<dbReference type="PROSITE" id="PS51318">
    <property type="entry name" value="TAT"/>
    <property type="match status" value="1"/>
</dbReference>
<dbReference type="InterPro" id="IPR006311">
    <property type="entry name" value="TAT_signal"/>
</dbReference>
<accession>A0A4V3EAN3</accession>
<organism evidence="3 4">
    <name type="scientific">Amnibacterium kyonggiense</name>
    <dbReference type="NCBI Taxonomy" id="595671"/>
    <lineage>
        <taxon>Bacteria</taxon>
        <taxon>Bacillati</taxon>
        <taxon>Actinomycetota</taxon>
        <taxon>Actinomycetes</taxon>
        <taxon>Micrococcales</taxon>
        <taxon>Microbacteriaceae</taxon>
        <taxon>Amnibacterium</taxon>
    </lineage>
</organism>
<dbReference type="EMBL" id="SOAM01000002">
    <property type="protein sequence ID" value="TDS77164.1"/>
    <property type="molecule type" value="Genomic_DNA"/>
</dbReference>
<proteinExistence type="predicted"/>
<dbReference type="Proteomes" id="UP000295344">
    <property type="component" value="Unassembled WGS sequence"/>
</dbReference>
<feature type="compositionally biased region" description="Basic and acidic residues" evidence="1">
    <location>
        <begin position="78"/>
        <end position="102"/>
    </location>
</feature>
<evidence type="ECO:0000256" key="2">
    <source>
        <dbReference type="SAM" id="SignalP"/>
    </source>
</evidence>
<sequence length="102" mass="10367">MSARSRRTRAVAGLGAAAALTAGLVTASAVASAQAAPLAGRHAVTAVTSVDDHGTHGRGHDDATSDDRGKHARGRHGGKADDHGKRSRGHDDVRADDRGQSE</sequence>
<feature type="signal peptide" evidence="2">
    <location>
        <begin position="1"/>
        <end position="35"/>
    </location>
</feature>
<reference evidence="3 4" key="1">
    <citation type="submission" date="2019-03" db="EMBL/GenBank/DDBJ databases">
        <title>Genomic Encyclopedia of Archaeal and Bacterial Type Strains, Phase II (KMG-II): from individual species to whole genera.</title>
        <authorList>
            <person name="Goeker M."/>
        </authorList>
    </citation>
    <scope>NUCLEOTIDE SEQUENCE [LARGE SCALE GENOMIC DNA]</scope>
    <source>
        <strain evidence="3 4">DSM 24782</strain>
    </source>
</reference>
<protein>
    <submittedName>
        <fullName evidence="3">Uncharacterized protein</fullName>
    </submittedName>
</protein>
<dbReference type="RefSeq" id="WP_133766269.1">
    <property type="nucleotide sequence ID" value="NZ_BAAARP010000002.1"/>
</dbReference>
<feature type="chain" id="PRO_5020262050" evidence="2">
    <location>
        <begin position="36"/>
        <end position="102"/>
    </location>
</feature>
<evidence type="ECO:0000256" key="1">
    <source>
        <dbReference type="SAM" id="MobiDB-lite"/>
    </source>
</evidence>
<gene>
    <name evidence="3" type="ORF">CLV52_2104</name>
</gene>
<keyword evidence="2" id="KW-0732">Signal</keyword>
<keyword evidence="4" id="KW-1185">Reference proteome</keyword>
<name>A0A4V3EAN3_9MICO</name>
<feature type="compositionally biased region" description="Basic and acidic residues" evidence="1">
    <location>
        <begin position="50"/>
        <end position="69"/>
    </location>
</feature>
<evidence type="ECO:0000313" key="4">
    <source>
        <dbReference type="Proteomes" id="UP000295344"/>
    </source>
</evidence>